<name>A0A1M4UEF4_9THEO</name>
<evidence type="ECO:0000256" key="1">
    <source>
        <dbReference type="SAM" id="Phobius"/>
    </source>
</evidence>
<dbReference type="AlphaFoldDB" id="A0A1M4UEF4"/>
<dbReference type="RefSeq" id="WP_073341472.1">
    <property type="nucleotide sequence ID" value="NZ_FQVH01000002.1"/>
</dbReference>
<keyword evidence="1" id="KW-0472">Membrane</keyword>
<dbReference type="STRING" id="1121256.SAMN02746089_00455"/>
<reference evidence="2 3" key="1">
    <citation type="submission" date="2016-11" db="EMBL/GenBank/DDBJ databases">
        <authorList>
            <person name="Jaros S."/>
            <person name="Januszkiewicz K."/>
            <person name="Wedrychowicz H."/>
        </authorList>
    </citation>
    <scope>NUCLEOTIDE SEQUENCE [LARGE SCALE GENOMIC DNA]</scope>
    <source>
        <strain evidence="2 3">DSM 17918</strain>
    </source>
</reference>
<dbReference type="Pfam" id="PF19601">
    <property type="entry name" value="DUF6106"/>
    <property type="match status" value="1"/>
</dbReference>
<dbReference type="OrthoDB" id="2062630at2"/>
<protein>
    <submittedName>
        <fullName evidence="2">Uncharacterized protein</fullName>
    </submittedName>
</protein>
<dbReference type="InterPro" id="IPR046088">
    <property type="entry name" value="DUF6106"/>
</dbReference>
<keyword evidence="1" id="KW-0812">Transmembrane</keyword>
<gene>
    <name evidence="2" type="ORF">SAMN02746089_00455</name>
</gene>
<dbReference type="Proteomes" id="UP000184088">
    <property type="component" value="Unassembled WGS sequence"/>
</dbReference>
<dbReference type="EMBL" id="FQVH01000002">
    <property type="protein sequence ID" value="SHE55132.1"/>
    <property type="molecule type" value="Genomic_DNA"/>
</dbReference>
<organism evidence="2 3">
    <name type="scientific">Caldanaerobius fijiensis DSM 17918</name>
    <dbReference type="NCBI Taxonomy" id="1121256"/>
    <lineage>
        <taxon>Bacteria</taxon>
        <taxon>Bacillati</taxon>
        <taxon>Bacillota</taxon>
        <taxon>Clostridia</taxon>
        <taxon>Thermoanaerobacterales</taxon>
        <taxon>Thermoanaerobacteraceae</taxon>
        <taxon>Caldanaerobius</taxon>
    </lineage>
</organism>
<accession>A0A1M4UEF4</accession>
<sequence length="176" mass="20437">MDNFHEEVVKKKDMTLNNIIYYTSYLFMVIFGLISLNFLFSILAHFNIINLIIAVIAGGIAYGLYVLRNSQKIEYEYTFTNGDIDIAKVIMNSKRVHILSTNAKEFEVIAPVNSDAYKKISHNIRNYKIFKAYNNIDKLYFGIFSQNGKHCFLLFEPSDKLLKLLNLYNPKNVQVE</sequence>
<feature type="transmembrane region" description="Helical" evidence="1">
    <location>
        <begin position="48"/>
        <end position="67"/>
    </location>
</feature>
<feature type="transmembrane region" description="Helical" evidence="1">
    <location>
        <begin position="20"/>
        <end position="42"/>
    </location>
</feature>
<evidence type="ECO:0000313" key="2">
    <source>
        <dbReference type="EMBL" id="SHE55132.1"/>
    </source>
</evidence>
<proteinExistence type="predicted"/>
<keyword evidence="1" id="KW-1133">Transmembrane helix</keyword>
<keyword evidence="3" id="KW-1185">Reference proteome</keyword>
<evidence type="ECO:0000313" key="3">
    <source>
        <dbReference type="Proteomes" id="UP000184088"/>
    </source>
</evidence>